<evidence type="ECO:0000256" key="3">
    <source>
        <dbReference type="ARBA" id="ARBA00022692"/>
    </source>
</evidence>
<dbReference type="InterPro" id="IPR003960">
    <property type="entry name" value="ATPase_AAA_CS"/>
</dbReference>
<dbReference type="Gene3D" id="3.40.50.300">
    <property type="entry name" value="P-loop containing nucleotide triphosphate hydrolases"/>
    <property type="match status" value="1"/>
</dbReference>
<comment type="catalytic activity">
    <reaction evidence="11">
        <text>ATP + H2O = ADP + phosphate + H(+)</text>
        <dbReference type="Rhea" id="RHEA:13065"/>
        <dbReference type="ChEBI" id="CHEBI:15377"/>
        <dbReference type="ChEBI" id="CHEBI:15378"/>
        <dbReference type="ChEBI" id="CHEBI:30616"/>
        <dbReference type="ChEBI" id="CHEBI:43474"/>
        <dbReference type="ChEBI" id="CHEBI:456216"/>
    </reaction>
    <physiologicalReaction direction="left-to-right" evidence="11">
        <dbReference type="Rhea" id="RHEA:13066"/>
    </physiologicalReaction>
</comment>
<evidence type="ECO:0000256" key="5">
    <source>
        <dbReference type="ARBA" id="ARBA00022792"/>
    </source>
</evidence>
<dbReference type="Proteomes" id="UP000019471">
    <property type="component" value="Unassembled WGS sequence"/>
</dbReference>
<dbReference type="GO" id="GO:0005743">
    <property type="term" value="C:mitochondrial inner membrane"/>
    <property type="evidence" value="ECO:0007669"/>
    <property type="project" value="UniProtKB-SubCell"/>
</dbReference>
<keyword evidence="5" id="KW-0999">Mitochondrion inner membrane</keyword>
<feature type="compositionally biased region" description="Basic residues" evidence="12">
    <location>
        <begin position="803"/>
        <end position="812"/>
    </location>
</feature>
<comment type="similarity">
    <text evidence="2">Belongs to the AAA ATPase family. BCS1 subfamily.</text>
</comment>
<evidence type="ECO:0000259" key="13">
    <source>
        <dbReference type="SMART" id="SM00382"/>
    </source>
</evidence>
<feature type="compositionally biased region" description="Low complexity" evidence="12">
    <location>
        <begin position="791"/>
        <end position="800"/>
    </location>
</feature>
<keyword evidence="7" id="KW-0067">ATP-binding</keyword>
<dbReference type="InterPro" id="IPR027417">
    <property type="entry name" value="P-loop_NTPase"/>
</dbReference>
<dbReference type="STRING" id="1182543.W9XI24"/>
<dbReference type="InterPro" id="IPR057495">
    <property type="entry name" value="AAA_lid_BCS1"/>
</dbReference>
<feature type="domain" description="AAA+ ATPase" evidence="13">
    <location>
        <begin position="302"/>
        <end position="485"/>
    </location>
</feature>
<dbReference type="PANTHER" id="PTHR23070">
    <property type="entry name" value="BCS1 AAA-TYPE ATPASE"/>
    <property type="match status" value="1"/>
</dbReference>
<evidence type="ECO:0000256" key="10">
    <source>
        <dbReference type="ARBA" id="ARBA00023136"/>
    </source>
</evidence>
<name>W9XI24_9EURO</name>
<evidence type="ECO:0000256" key="1">
    <source>
        <dbReference type="ARBA" id="ARBA00004434"/>
    </source>
</evidence>
<dbReference type="eggNOG" id="KOG0743">
    <property type="taxonomic scope" value="Eukaryota"/>
</dbReference>
<dbReference type="SUPFAM" id="SSF52540">
    <property type="entry name" value="P-loop containing nucleoside triphosphate hydrolases"/>
    <property type="match status" value="1"/>
</dbReference>
<evidence type="ECO:0000256" key="6">
    <source>
        <dbReference type="ARBA" id="ARBA00022801"/>
    </source>
</evidence>
<dbReference type="InterPro" id="IPR003959">
    <property type="entry name" value="ATPase_AAA_core"/>
</dbReference>
<dbReference type="GeneID" id="19191793"/>
<evidence type="ECO:0000256" key="11">
    <source>
        <dbReference type="ARBA" id="ARBA00048778"/>
    </source>
</evidence>
<dbReference type="PROSITE" id="PS00674">
    <property type="entry name" value="AAA"/>
    <property type="match status" value="1"/>
</dbReference>
<dbReference type="Pfam" id="PF25426">
    <property type="entry name" value="AAA_lid_BCS1"/>
    <property type="match status" value="1"/>
</dbReference>
<feature type="compositionally biased region" description="Gly residues" evidence="12">
    <location>
        <begin position="822"/>
        <end position="832"/>
    </location>
</feature>
<keyword evidence="4" id="KW-0547">Nucleotide-binding</keyword>
<evidence type="ECO:0000256" key="4">
    <source>
        <dbReference type="ARBA" id="ARBA00022741"/>
    </source>
</evidence>
<protein>
    <recommendedName>
        <fullName evidence="17">Mitochondrial chaperone BCS1</fullName>
    </recommendedName>
</protein>
<evidence type="ECO:0000256" key="12">
    <source>
        <dbReference type="SAM" id="MobiDB-lite"/>
    </source>
</evidence>
<accession>W9XI24</accession>
<organism evidence="15 16">
    <name type="scientific">Cladophialophora psammophila CBS 110553</name>
    <dbReference type="NCBI Taxonomy" id="1182543"/>
    <lineage>
        <taxon>Eukaryota</taxon>
        <taxon>Fungi</taxon>
        <taxon>Dikarya</taxon>
        <taxon>Ascomycota</taxon>
        <taxon>Pezizomycotina</taxon>
        <taxon>Eurotiomycetes</taxon>
        <taxon>Chaetothyriomycetidae</taxon>
        <taxon>Chaetothyriales</taxon>
        <taxon>Herpotrichiellaceae</taxon>
        <taxon>Cladophialophora</taxon>
    </lineage>
</organism>
<evidence type="ECO:0008006" key="17">
    <source>
        <dbReference type="Google" id="ProtNLM"/>
    </source>
</evidence>
<dbReference type="GO" id="GO:0005524">
    <property type="term" value="F:ATP binding"/>
    <property type="evidence" value="ECO:0007669"/>
    <property type="project" value="UniProtKB-KW"/>
</dbReference>
<sequence length="857" mass="93583">MASLHDFAQLHMAFSNQSHANVSSGSIRLPLTVLDTLVPGSSHLATFLLGFGLDVSLFVPWSAILATVWAALRFGLIPAYQFVVRALSSSVIVEEYDPIYNHVLNWASAQKYLQDIRSLRAHTAGQYYDDLEDYGEDDSHQMRIREGMSEDTIFNFNNWSARAPPTFRPHSSSGWFFHDCRLFRLYRSRDRVASDFTGAVYERERLEISVLWLSPKPIKSMIQEAREFHLIRRTSTTTIKRPTPKSQRSGRGQAWTTIANRPSRSMATVVLDNDQKAAILKDFNDFLHPRTARWYSNRGIPYRRGYLFHGPPGTGKTSLSFALAGVFGLDIYCLALSEATLTEEDLILLFNSLPKRCILLLEDIDSAGLGRAPGAKDGEKRETANQSPSSKGTQRKKKSIGDEDDKDKSAGVAPPKVVVDRPNAFGKEPTFKNTLTFSGLLNAIDGVASQEGRVLIMTTNHLERLDEALTRPGRIDLTIKFDLATKQQIKDLFLRMYCVDSIEMTRQPTRISQILPSRAEAEVPGATTFKSGDVESCHVDSLGNDNDPKPRLSLGESFDSSSVVDLAERFADSLPERALSPAEIQGFLLVRKKCPGQAVADVVKWRDEKTQKNCETTKAKKNVGQAREYADGSITLSEGENMEAPSSFNDSAVSNEQQKLEGMANGRCGVLASGEDAIRHAEPTWSATVEPDAAVVGAGIGDQAEGEGEGEGEGAQAHHAAAASARKQVKPVEHGTSDAGSLKSSGPSENHNDSDSDSGDDSANELGHGATAEDGDVDGAEYDHDNHDGDSTSTSDSGGLSERHHHHHHRQRWAFSRTSTGSGRGSGAGRFGGLNEYADGDDDDPCECGCDSECGQL</sequence>
<keyword evidence="10" id="KW-0472">Membrane</keyword>
<dbReference type="SMART" id="SM01024">
    <property type="entry name" value="BCS1_N"/>
    <property type="match status" value="1"/>
</dbReference>
<proteinExistence type="inferred from homology"/>
<keyword evidence="8" id="KW-1133">Transmembrane helix</keyword>
<dbReference type="InterPro" id="IPR003593">
    <property type="entry name" value="AAA+_ATPase"/>
</dbReference>
<dbReference type="SMART" id="SM00382">
    <property type="entry name" value="AAA"/>
    <property type="match status" value="1"/>
</dbReference>
<dbReference type="InterPro" id="IPR014851">
    <property type="entry name" value="BCS1_N"/>
</dbReference>
<dbReference type="AlphaFoldDB" id="W9XI24"/>
<reference evidence="15 16" key="1">
    <citation type="submission" date="2013-03" db="EMBL/GenBank/DDBJ databases">
        <title>The Genome Sequence of Cladophialophora psammophila CBS 110553.</title>
        <authorList>
            <consortium name="The Broad Institute Genomics Platform"/>
            <person name="Cuomo C."/>
            <person name="de Hoog S."/>
            <person name="Gorbushina A."/>
            <person name="Walker B."/>
            <person name="Young S.K."/>
            <person name="Zeng Q."/>
            <person name="Gargeya S."/>
            <person name="Fitzgerald M."/>
            <person name="Haas B."/>
            <person name="Abouelleil A."/>
            <person name="Allen A.W."/>
            <person name="Alvarado L."/>
            <person name="Arachchi H.M."/>
            <person name="Berlin A.M."/>
            <person name="Chapman S.B."/>
            <person name="Gainer-Dewar J."/>
            <person name="Goldberg J."/>
            <person name="Griggs A."/>
            <person name="Gujja S."/>
            <person name="Hansen M."/>
            <person name="Howarth C."/>
            <person name="Imamovic A."/>
            <person name="Ireland A."/>
            <person name="Larimer J."/>
            <person name="McCowan C."/>
            <person name="Murphy C."/>
            <person name="Pearson M."/>
            <person name="Poon T.W."/>
            <person name="Priest M."/>
            <person name="Roberts A."/>
            <person name="Saif S."/>
            <person name="Shea T."/>
            <person name="Sisk P."/>
            <person name="Sykes S."/>
            <person name="Wortman J."/>
            <person name="Nusbaum C."/>
            <person name="Birren B."/>
        </authorList>
    </citation>
    <scope>NUCLEOTIDE SEQUENCE [LARGE SCALE GENOMIC DNA]</scope>
    <source>
        <strain evidence="15 16">CBS 110553</strain>
    </source>
</reference>
<feature type="region of interest" description="Disordered" evidence="12">
    <location>
        <begin position="702"/>
        <end position="844"/>
    </location>
</feature>
<evidence type="ECO:0000256" key="2">
    <source>
        <dbReference type="ARBA" id="ARBA00007448"/>
    </source>
</evidence>
<dbReference type="Pfam" id="PF00004">
    <property type="entry name" value="AAA"/>
    <property type="match status" value="2"/>
</dbReference>
<feature type="compositionally biased region" description="Polar residues" evidence="12">
    <location>
        <begin position="738"/>
        <end position="749"/>
    </location>
</feature>
<feature type="compositionally biased region" description="Basic and acidic residues" evidence="12">
    <location>
        <begin position="781"/>
        <end position="790"/>
    </location>
</feature>
<keyword evidence="16" id="KW-1185">Reference proteome</keyword>
<dbReference type="HOGENOM" id="CLU_010189_4_0_1"/>
<feature type="domain" description="BCS1 N-terminal" evidence="14">
    <location>
        <begin position="63"/>
        <end position="269"/>
    </location>
</feature>
<comment type="caution">
    <text evidence="15">The sequence shown here is derived from an EMBL/GenBank/DDBJ whole genome shotgun (WGS) entry which is preliminary data.</text>
</comment>
<dbReference type="InterPro" id="IPR050747">
    <property type="entry name" value="Mitochondrial_chaperone_BCS1"/>
</dbReference>
<keyword evidence="6" id="KW-0378">Hydrolase</keyword>
<evidence type="ECO:0000256" key="8">
    <source>
        <dbReference type="ARBA" id="ARBA00022989"/>
    </source>
</evidence>
<evidence type="ECO:0000259" key="14">
    <source>
        <dbReference type="SMART" id="SM01024"/>
    </source>
</evidence>
<dbReference type="GO" id="GO:0016887">
    <property type="term" value="F:ATP hydrolysis activity"/>
    <property type="evidence" value="ECO:0007669"/>
    <property type="project" value="InterPro"/>
</dbReference>
<evidence type="ECO:0000313" key="16">
    <source>
        <dbReference type="Proteomes" id="UP000019471"/>
    </source>
</evidence>
<comment type="subcellular location">
    <subcellularLocation>
        <location evidence="1">Mitochondrion inner membrane</location>
        <topology evidence="1">Single-pass membrane protein</topology>
    </subcellularLocation>
</comment>
<evidence type="ECO:0000256" key="9">
    <source>
        <dbReference type="ARBA" id="ARBA00023128"/>
    </source>
</evidence>
<feature type="region of interest" description="Disordered" evidence="12">
    <location>
        <begin position="371"/>
        <end position="420"/>
    </location>
</feature>
<feature type="compositionally biased region" description="Low complexity" evidence="12">
    <location>
        <begin position="714"/>
        <end position="723"/>
    </location>
</feature>
<dbReference type="EMBL" id="AMGX01000010">
    <property type="protein sequence ID" value="EXJ70014.1"/>
    <property type="molecule type" value="Genomic_DNA"/>
</dbReference>
<keyword evidence="9" id="KW-0496">Mitochondrion</keyword>
<gene>
    <name evidence="15" type="ORF">A1O5_07087</name>
</gene>
<dbReference type="RefSeq" id="XP_007745866.1">
    <property type="nucleotide sequence ID" value="XM_007747676.1"/>
</dbReference>
<dbReference type="Pfam" id="PF08740">
    <property type="entry name" value="BCS1_N"/>
    <property type="match status" value="1"/>
</dbReference>
<dbReference type="OrthoDB" id="10251412at2759"/>
<feature type="compositionally biased region" description="Basic and acidic residues" evidence="12">
    <location>
        <begin position="374"/>
        <end position="383"/>
    </location>
</feature>
<evidence type="ECO:0000313" key="15">
    <source>
        <dbReference type="EMBL" id="EXJ70014.1"/>
    </source>
</evidence>
<evidence type="ECO:0000256" key="7">
    <source>
        <dbReference type="ARBA" id="ARBA00022840"/>
    </source>
</evidence>
<keyword evidence="3" id="KW-0812">Transmembrane</keyword>